<dbReference type="GO" id="GO:0009897">
    <property type="term" value="C:external side of plasma membrane"/>
    <property type="evidence" value="ECO:0000318"/>
    <property type="project" value="GO_Central"/>
</dbReference>
<gene>
    <name evidence="13" type="primary">il13ra1.L</name>
    <name evidence="12" type="synonym">LOC108698479</name>
</gene>
<keyword evidence="7" id="KW-0325">Glycoprotein</keyword>
<evidence type="ECO:0000259" key="10">
    <source>
        <dbReference type="Pfam" id="PF18001"/>
    </source>
</evidence>
<reference evidence="12" key="1">
    <citation type="submission" date="2025-08" db="UniProtKB">
        <authorList>
            <consortium name="RefSeq"/>
        </authorList>
    </citation>
    <scope>IDENTIFICATION</scope>
    <source>
        <strain evidence="12">J_2021</strain>
        <tissue evidence="12">Erythrocytes</tissue>
    </source>
</reference>
<evidence type="ECO:0000313" key="13">
    <source>
        <dbReference type="Xenbase" id="XB-GENE-22068539"/>
    </source>
</evidence>
<feature type="transmembrane region" description="Helical" evidence="8">
    <location>
        <begin position="369"/>
        <end position="391"/>
    </location>
</feature>
<protein>
    <submittedName>
        <fullName evidence="12">Interleukin-13 receptor subunit alpha-1</fullName>
    </submittedName>
</protein>
<keyword evidence="5 8" id="KW-0472">Membrane</keyword>
<dbReference type="AlphaFoldDB" id="A0A8J0TAZ2"/>
<dbReference type="InterPro" id="IPR015321">
    <property type="entry name" value="TypeI_recpt_CBD"/>
</dbReference>
<dbReference type="Proteomes" id="UP000186698">
    <property type="component" value="Chromosome 8L"/>
</dbReference>
<dbReference type="SUPFAM" id="SSF49265">
    <property type="entry name" value="Fibronectin type III"/>
    <property type="match status" value="2"/>
</dbReference>
<evidence type="ECO:0000313" key="12">
    <source>
        <dbReference type="RefSeq" id="XP_018085481.1"/>
    </source>
</evidence>
<dbReference type="GeneID" id="108698479"/>
<feature type="domain" description="Interleukin-13 receptor subunit alpha-1 Ig-like" evidence="10">
    <location>
        <begin position="48"/>
        <end position="142"/>
    </location>
</feature>
<comment type="subcellular location">
    <subcellularLocation>
        <location evidence="1">Membrane</location>
        <topology evidence="1">Single-pass type I membrane protein</topology>
    </subcellularLocation>
</comment>
<evidence type="ECO:0000256" key="6">
    <source>
        <dbReference type="ARBA" id="ARBA00023170"/>
    </source>
</evidence>
<feature type="domain" description="Type I cytokine receptor cytokine-binding" evidence="9">
    <location>
        <begin position="156"/>
        <end position="259"/>
    </location>
</feature>
<evidence type="ECO:0000259" key="9">
    <source>
        <dbReference type="Pfam" id="PF09240"/>
    </source>
</evidence>
<evidence type="ECO:0000256" key="2">
    <source>
        <dbReference type="ARBA" id="ARBA00022692"/>
    </source>
</evidence>
<keyword evidence="6 12" id="KW-0675">Receptor</keyword>
<organism evidence="11 12">
    <name type="scientific">Xenopus laevis</name>
    <name type="common">African clawed frog</name>
    <dbReference type="NCBI Taxonomy" id="8355"/>
    <lineage>
        <taxon>Eukaryota</taxon>
        <taxon>Metazoa</taxon>
        <taxon>Chordata</taxon>
        <taxon>Craniata</taxon>
        <taxon>Vertebrata</taxon>
        <taxon>Euteleostomi</taxon>
        <taxon>Amphibia</taxon>
        <taxon>Batrachia</taxon>
        <taxon>Anura</taxon>
        <taxon>Pipoidea</taxon>
        <taxon>Pipidae</taxon>
        <taxon>Xenopodinae</taxon>
        <taxon>Xenopus</taxon>
        <taxon>Xenopus</taxon>
    </lineage>
</organism>
<evidence type="ECO:0000256" key="4">
    <source>
        <dbReference type="ARBA" id="ARBA00022989"/>
    </source>
</evidence>
<evidence type="ECO:0000256" key="3">
    <source>
        <dbReference type="ARBA" id="ARBA00022729"/>
    </source>
</evidence>
<dbReference type="PANTHER" id="PTHR23037:SF46">
    <property type="entry name" value="INTERLEUKIN 5 RECEPTOR SUBUNIT ALPHA"/>
    <property type="match status" value="1"/>
</dbReference>
<dbReference type="RefSeq" id="XP_018085481.1">
    <property type="nucleotide sequence ID" value="XM_018229992.2"/>
</dbReference>
<sequence>MSWAFHSSLGRVTTGMGERQNHIISAILCLISVLCCSGPFAVTAQQDVLPSPINITWRFENMFTLLWEWKMPAGIQQCPFSFDTYVISINNNNNNEKKYPPGKTMSKNMYRAVDVHKVDLNNQIKFRVQAECNGTKSKDTETPVLLIPGNNTYVKDFACFYFDEEYMNCTWETAVDSVPATDYTLHYWYKNDSFASRGTINPSAKFEQLLNSGTPCQHYIYKHGIPLGCHFKSLSVKSHFLMVIRDKSNTIRPFITSVKPEEEVKLSPPVIINTTRTPNHSIYVQWNTSFSPTCTFIESEVEIENSKGKAETVKAHHCTFTREYIFIPELTYTVKVRVKPSSTISSSVHWSEWSQVHDIKGTEDSNTRFYYLLIFIPILISIITIITLIYMKRLQNTVFPPIPDPGKVFKKSFADPSELQQWIKYGKVNVSSKPVKEEICSVILVETPLISSQAE</sequence>
<dbReference type="InterPro" id="IPR036116">
    <property type="entry name" value="FN3_sf"/>
</dbReference>
<dbReference type="Gene3D" id="2.60.40.10">
    <property type="entry name" value="Immunoglobulins"/>
    <property type="match status" value="3"/>
</dbReference>
<dbReference type="KEGG" id="xla:108698479"/>
<dbReference type="CTD" id="108698479"/>
<dbReference type="Pfam" id="PF18001">
    <property type="entry name" value="Il13Ra_Ig"/>
    <property type="match status" value="1"/>
</dbReference>
<keyword evidence="2 8" id="KW-0812">Transmembrane</keyword>
<dbReference type="PANTHER" id="PTHR23037">
    <property type="entry name" value="CYTOKINE RECEPTOR"/>
    <property type="match status" value="1"/>
</dbReference>
<name>A0A8J0TAZ2_XENLA</name>
<dbReference type="OrthoDB" id="9940625at2759"/>
<evidence type="ECO:0000256" key="1">
    <source>
        <dbReference type="ARBA" id="ARBA00004479"/>
    </source>
</evidence>
<evidence type="ECO:0000256" key="5">
    <source>
        <dbReference type="ARBA" id="ARBA00023136"/>
    </source>
</evidence>
<keyword evidence="4 8" id="KW-1133">Transmembrane helix</keyword>
<dbReference type="InterPro" id="IPR013783">
    <property type="entry name" value="Ig-like_fold"/>
</dbReference>
<dbReference type="Pfam" id="PF09240">
    <property type="entry name" value="IL6Ra-bind"/>
    <property type="match status" value="1"/>
</dbReference>
<evidence type="ECO:0000256" key="8">
    <source>
        <dbReference type="SAM" id="Phobius"/>
    </source>
</evidence>
<keyword evidence="3" id="KW-0732">Signal</keyword>
<dbReference type="InterPro" id="IPR040566">
    <property type="entry name" value="Il13Ra_Ig"/>
</dbReference>
<keyword evidence="11" id="KW-1185">Reference proteome</keyword>
<dbReference type="GO" id="GO:0004896">
    <property type="term" value="F:cytokine receptor activity"/>
    <property type="evidence" value="ECO:0000318"/>
    <property type="project" value="GO_Central"/>
</dbReference>
<dbReference type="AGR" id="Xenbase:XB-GENE-22068539"/>
<dbReference type="Xenbase" id="XB-GENE-22068539">
    <property type="gene designation" value="il13ra1.L"/>
</dbReference>
<proteinExistence type="predicted"/>
<accession>A0A8J0TAZ2</accession>
<evidence type="ECO:0000256" key="7">
    <source>
        <dbReference type="ARBA" id="ARBA00023180"/>
    </source>
</evidence>
<dbReference type="GO" id="GO:0019221">
    <property type="term" value="P:cytokine-mediated signaling pathway"/>
    <property type="evidence" value="ECO:0000318"/>
    <property type="project" value="GO_Central"/>
</dbReference>
<evidence type="ECO:0000313" key="11">
    <source>
        <dbReference type="Proteomes" id="UP000186698"/>
    </source>
</evidence>